<evidence type="ECO:0000256" key="5">
    <source>
        <dbReference type="SAM" id="Phobius"/>
    </source>
</evidence>
<protein>
    <recommendedName>
        <fullName evidence="1">glycerophosphodiester phosphodiesterase</fullName>
        <ecNumber evidence="1">3.1.4.46</ecNumber>
    </recommendedName>
</protein>
<dbReference type="OrthoDB" id="1058301at2759"/>
<dbReference type="InterPro" id="IPR044236">
    <property type="entry name" value="GDPD4"/>
</dbReference>
<evidence type="ECO:0000256" key="3">
    <source>
        <dbReference type="ARBA" id="ARBA00047512"/>
    </source>
</evidence>
<gene>
    <name evidence="7" type="ORF">CHLNCDRAFT_143477</name>
</gene>
<evidence type="ECO:0000259" key="6">
    <source>
        <dbReference type="PROSITE" id="PS51704"/>
    </source>
</evidence>
<dbReference type="InterPro" id="IPR017946">
    <property type="entry name" value="PLC-like_Pdiesterase_TIM-brl"/>
</dbReference>
<keyword evidence="2" id="KW-0319">Glycerol metabolism</keyword>
<dbReference type="STRING" id="554065.E1ZB02"/>
<organism evidence="8">
    <name type="scientific">Chlorella variabilis</name>
    <name type="common">Green alga</name>
    <dbReference type="NCBI Taxonomy" id="554065"/>
    <lineage>
        <taxon>Eukaryota</taxon>
        <taxon>Viridiplantae</taxon>
        <taxon>Chlorophyta</taxon>
        <taxon>core chlorophytes</taxon>
        <taxon>Trebouxiophyceae</taxon>
        <taxon>Chlorellales</taxon>
        <taxon>Chlorellaceae</taxon>
        <taxon>Chlorella clade</taxon>
        <taxon>Chlorella</taxon>
    </lineage>
</organism>
<evidence type="ECO:0000313" key="7">
    <source>
        <dbReference type="EMBL" id="EFN57143.1"/>
    </source>
</evidence>
<dbReference type="GO" id="GO:0006071">
    <property type="term" value="P:glycerol metabolic process"/>
    <property type="evidence" value="ECO:0007669"/>
    <property type="project" value="UniProtKB-KW"/>
</dbReference>
<dbReference type="Gene3D" id="3.20.20.190">
    <property type="entry name" value="Phosphatidylinositol (PI) phosphodiesterase"/>
    <property type="match status" value="1"/>
</dbReference>
<dbReference type="Proteomes" id="UP000008141">
    <property type="component" value="Unassembled WGS sequence"/>
</dbReference>
<evidence type="ECO:0000256" key="4">
    <source>
        <dbReference type="SAM" id="MobiDB-lite"/>
    </source>
</evidence>
<keyword evidence="5" id="KW-0812">Transmembrane</keyword>
<accession>E1ZB02</accession>
<dbReference type="PANTHER" id="PTHR47449">
    <property type="entry name" value="GLYCEROPHOSPHODIESTER PHOSPHODIESTERASE GDPD4"/>
    <property type="match status" value="1"/>
</dbReference>
<dbReference type="GeneID" id="17356357"/>
<feature type="compositionally biased region" description="Low complexity" evidence="4">
    <location>
        <begin position="175"/>
        <end position="185"/>
    </location>
</feature>
<feature type="transmembrane region" description="Helical" evidence="5">
    <location>
        <begin position="38"/>
        <end position="58"/>
    </location>
</feature>
<dbReference type="EMBL" id="GL433840">
    <property type="protein sequence ID" value="EFN57143.1"/>
    <property type="molecule type" value="Genomic_DNA"/>
</dbReference>
<reference evidence="7 8" key="1">
    <citation type="journal article" date="2010" name="Plant Cell">
        <title>The Chlorella variabilis NC64A genome reveals adaptation to photosymbiosis, coevolution with viruses, and cryptic sex.</title>
        <authorList>
            <person name="Blanc G."/>
            <person name="Duncan G."/>
            <person name="Agarkova I."/>
            <person name="Borodovsky M."/>
            <person name="Gurnon J."/>
            <person name="Kuo A."/>
            <person name="Lindquist E."/>
            <person name="Lucas S."/>
            <person name="Pangilinan J."/>
            <person name="Polle J."/>
            <person name="Salamov A."/>
            <person name="Terry A."/>
            <person name="Yamada T."/>
            <person name="Dunigan D.D."/>
            <person name="Grigoriev I.V."/>
            <person name="Claverie J.M."/>
            <person name="Van Etten J.L."/>
        </authorList>
    </citation>
    <scope>NUCLEOTIDE SEQUENCE [LARGE SCALE GENOMIC DNA]</scope>
    <source>
        <strain evidence="7 8">NC64A</strain>
    </source>
</reference>
<evidence type="ECO:0000313" key="8">
    <source>
        <dbReference type="Proteomes" id="UP000008141"/>
    </source>
</evidence>
<dbReference type="GO" id="GO:0008889">
    <property type="term" value="F:glycerophosphodiester phosphodiesterase activity"/>
    <property type="evidence" value="ECO:0007669"/>
    <property type="project" value="UniProtKB-EC"/>
</dbReference>
<name>E1ZB02_CHLVA</name>
<dbReference type="InParanoid" id="E1ZB02"/>
<dbReference type="PANTHER" id="PTHR47449:SF2">
    <property type="entry name" value="GLYCEROPHOSPHODIESTER PHOSPHODIESTERASE GDPD4"/>
    <property type="match status" value="1"/>
</dbReference>
<dbReference type="AlphaFoldDB" id="E1ZB02"/>
<feature type="compositionally biased region" description="Gly residues" evidence="4">
    <location>
        <begin position="155"/>
        <end position="164"/>
    </location>
</feature>
<feature type="compositionally biased region" description="Low complexity" evidence="4">
    <location>
        <begin position="379"/>
        <end position="410"/>
    </location>
</feature>
<feature type="region of interest" description="Disordered" evidence="4">
    <location>
        <begin position="375"/>
        <end position="422"/>
    </location>
</feature>
<dbReference type="Pfam" id="PF03009">
    <property type="entry name" value="GDPD"/>
    <property type="match status" value="1"/>
</dbReference>
<feature type="region of interest" description="Disordered" evidence="4">
    <location>
        <begin position="1"/>
        <end position="32"/>
    </location>
</feature>
<proteinExistence type="predicted"/>
<dbReference type="PROSITE" id="PS51704">
    <property type="entry name" value="GP_PDE"/>
    <property type="match status" value="1"/>
</dbReference>
<feature type="region of interest" description="Disordered" evidence="4">
    <location>
        <begin position="154"/>
        <end position="185"/>
    </location>
</feature>
<dbReference type="CDD" id="cd08556">
    <property type="entry name" value="GDPD"/>
    <property type="match status" value="1"/>
</dbReference>
<dbReference type="EC" id="3.1.4.46" evidence="1"/>
<dbReference type="RefSeq" id="XP_005849245.1">
    <property type="nucleotide sequence ID" value="XM_005849183.1"/>
</dbReference>
<dbReference type="eggNOG" id="KOG2258">
    <property type="taxonomic scope" value="Eukaryota"/>
</dbReference>
<dbReference type="KEGG" id="cvr:CHLNCDRAFT_143477"/>
<dbReference type="GO" id="GO:0006629">
    <property type="term" value="P:lipid metabolic process"/>
    <property type="evidence" value="ECO:0007669"/>
    <property type="project" value="InterPro"/>
</dbReference>
<evidence type="ECO:0000256" key="1">
    <source>
        <dbReference type="ARBA" id="ARBA00012247"/>
    </source>
</evidence>
<sequence length="464" mass="49799">MFGGVDSRQPLLPAKHQAKRCPAGRPTPAAARRRRRRLLAVGGLALALAAAALLYRWAPQLRSEEAASEEARRDVERELQLLHEQPSREFCGLPAPRVCAHGGAATAAPPNTAAAFAAALAGGARCVEVDVARTKDGQLVVLHARELAHLLQLAGGDGTAGNGGSSRSRRRRAASHAAAGSQGQAVPQVGDFTWPQLQRLRWEGGQGVELVEAVLRLVLPGIDQVTLDVKTHTQAGEDVDEDSMAQAVVDLVRRTACTQCLVWAKSDAVVRLVKELEPGQAVGYVVVNETAAARAAGMHHLLRMPAAEVVALHYAMASDPRVTSQARGAGKQVHAWTANTAGMMRAVLDAGVEAVVTNHPRKLQEAVDSRLLRCRQQRQEQQQGQEQQGQEQPGQEQQQGREQQGQQPRQAQGVEAGRQQERDPGWLPVAFAASLPFLYAVGAGSAHIFAKPHAHTCYTRAQQE</sequence>
<keyword evidence="8" id="KW-1185">Reference proteome</keyword>
<comment type="catalytic activity">
    <reaction evidence="3">
        <text>a sn-glycero-3-phosphodiester + H2O = an alcohol + sn-glycerol 3-phosphate + H(+)</text>
        <dbReference type="Rhea" id="RHEA:12969"/>
        <dbReference type="ChEBI" id="CHEBI:15377"/>
        <dbReference type="ChEBI" id="CHEBI:15378"/>
        <dbReference type="ChEBI" id="CHEBI:30879"/>
        <dbReference type="ChEBI" id="CHEBI:57597"/>
        <dbReference type="ChEBI" id="CHEBI:83408"/>
        <dbReference type="EC" id="3.1.4.46"/>
    </reaction>
</comment>
<dbReference type="PROSITE" id="PS50007">
    <property type="entry name" value="PIPLC_X_DOMAIN"/>
    <property type="match status" value="1"/>
</dbReference>
<keyword evidence="5" id="KW-1133">Transmembrane helix</keyword>
<evidence type="ECO:0000256" key="2">
    <source>
        <dbReference type="ARBA" id="ARBA00022798"/>
    </source>
</evidence>
<keyword evidence="5" id="KW-0472">Membrane</keyword>
<dbReference type="SUPFAM" id="SSF51695">
    <property type="entry name" value="PLC-like phosphodiesterases"/>
    <property type="match status" value="1"/>
</dbReference>
<dbReference type="FunCoup" id="E1ZB02">
    <property type="interactions" value="8"/>
</dbReference>
<feature type="domain" description="GP-PDE" evidence="6">
    <location>
        <begin position="96"/>
        <end position="367"/>
    </location>
</feature>
<dbReference type="InterPro" id="IPR030395">
    <property type="entry name" value="GP_PDE_dom"/>
</dbReference>